<keyword evidence="1" id="KW-0472">Membrane</keyword>
<evidence type="ECO:0000256" key="1">
    <source>
        <dbReference type="SAM" id="Phobius"/>
    </source>
</evidence>
<keyword evidence="1" id="KW-1133">Transmembrane helix</keyword>
<gene>
    <name evidence="2" type="ORF">JOF56_009213</name>
</gene>
<evidence type="ECO:0000313" key="3">
    <source>
        <dbReference type="Proteomes" id="UP001519332"/>
    </source>
</evidence>
<keyword evidence="1" id="KW-0812">Transmembrane</keyword>
<protein>
    <submittedName>
        <fullName evidence="2">Uncharacterized protein</fullName>
    </submittedName>
</protein>
<name>A0ABS4TWT3_9PSEU</name>
<reference evidence="2 3" key="1">
    <citation type="submission" date="2021-03" db="EMBL/GenBank/DDBJ databases">
        <title>Sequencing the genomes of 1000 actinobacteria strains.</title>
        <authorList>
            <person name="Klenk H.-P."/>
        </authorList>
    </citation>
    <scope>NUCLEOTIDE SEQUENCE [LARGE SCALE GENOMIC DNA]</scope>
    <source>
        <strain evidence="2 3">DSM 46670</strain>
    </source>
</reference>
<comment type="caution">
    <text evidence="2">The sequence shown here is derived from an EMBL/GenBank/DDBJ whole genome shotgun (WGS) entry which is preliminary data.</text>
</comment>
<dbReference type="EMBL" id="JAGINW010000001">
    <property type="protein sequence ID" value="MBP2328828.1"/>
    <property type="molecule type" value="Genomic_DNA"/>
</dbReference>
<proteinExistence type="predicted"/>
<keyword evidence="3" id="KW-1185">Reference proteome</keyword>
<evidence type="ECO:0000313" key="2">
    <source>
        <dbReference type="EMBL" id="MBP2328828.1"/>
    </source>
</evidence>
<accession>A0ABS4TWT3</accession>
<dbReference type="Proteomes" id="UP001519332">
    <property type="component" value="Unassembled WGS sequence"/>
</dbReference>
<sequence length="83" mass="9332">MNSPAHPIPIAGVMAVRHTIRPAIQQVIICLSGFLSTLASTLSPVYVIALQRRTIRRVRLPLTTEIKLKHMMSDVCVEEFRHT</sequence>
<feature type="transmembrane region" description="Helical" evidence="1">
    <location>
        <begin position="23"/>
        <end position="49"/>
    </location>
</feature>
<organism evidence="2 3">
    <name type="scientific">Kibdelosporangium banguiense</name>
    <dbReference type="NCBI Taxonomy" id="1365924"/>
    <lineage>
        <taxon>Bacteria</taxon>
        <taxon>Bacillati</taxon>
        <taxon>Actinomycetota</taxon>
        <taxon>Actinomycetes</taxon>
        <taxon>Pseudonocardiales</taxon>
        <taxon>Pseudonocardiaceae</taxon>
        <taxon>Kibdelosporangium</taxon>
    </lineage>
</organism>